<evidence type="ECO:0000256" key="1">
    <source>
        <dbReference type="ARBA" id="ARBA00008760"/>
    </source>
</evidence>
<evidence type="ECO:0000256" key="2">
    <source>
        <dbReference type="ARBA" id="ARBA00022980"/>
    </source>
</evidence>
<evidence type="ECO:0000313" key="6">
    <source>
        <dbReference type="EMBL" id="SEJ55468.1"/>
    </source>
</evidence>
<dbReference type="SUPFAM" id="SSF143800">
    <property type="entry name" value="L28p-like"/>
    <property type="match status" value="1"/>
</dbReference>
<sequence>MHPHLEKLIVMAKVCQITGKRTRVGNNVSHANNKTKRKFFPNLQKKRFFLPSSGEWVTLKVATSALRTINKNGIEATIQKAYDKGTLTF</sequence>
<keyword evidence="2 5" id="KW-0689">Ribosomal protein</keyword>
<evidence type="ECO:0000256" key="5">
    <source>
        <dbReference type="HAMAP-Rule" id="MF_00373"/>
    </source>
</evidence>
<organism evidence="6 7">
    <name type="scientific">Dyadobacter koreensis</name>
    <dbReference type="NCBI Taxonomy" id="408657"/>
    <lineage>
        <taxon>Bacteria</taxon>
        <taxon>Pseudomonadati</taxon>
        <taxon>Bacteroidota</taxon>
        <taxon>Cytophagia</taxon>
        <taxon>Cytophagales</taxon>
        <taxon>Spirosomataceae</taxon>
        <taxon>Dyadobacter</taxon>
    </lineage>
</organism>
<dbReference type="STRING" id="408657.SAMN04487995_5266"/>
<dbReference type="FunFam" id="2.30.170.40:FF:000001">
    <property type="entry name" value="50S ribosomal protein L28"/>
    <property type="match status" value="1"/>
</dbReference>
<dbReference type="PANTHER" id="PTHR13528">
    <property type="entry name" value="39S RIBOSOMAL PROTEIN L28, MITOCHONDRIAL"/>
    <property type="match status" value="1"/>
</dbReference>
<dbReference type="GO" id="GO:1990904">
    <property type="term" value="C:ribonucleoprotein complex"/>
    <property type="evidence" value="ECO:0007669"/>
    <property type="project" value="UniProtKB-KW"/>
</dbReference>
<dbReference type="PANTHER" id="PTHR13528:SF2">
    <property type="entry name" value="LARGE RIBOSOMAL SUBUNIT PROTEIN BL28M"/>
    <property type="match status" value="1"/>
</dbReference>
<protein>
    <recommendedName>
        <fullName evidence="4 5">Large ribosomal subunit protein bL28</fullName>
    </recommendedName>
</protein>
<dbReference type="HAMAP" id="MF_00373">
    <property type="entry name" value="Ribosomal_bL28"/>
    <property type="match status" value="1"/>
</dbReference>
<accession>A0A1H6ZQD9</accession>
<dbReference type="GO" id="GO:0003735">
    <property type="term" value="F:structural constituent of ribosome"/>
    <property type="evidence" value="ECO:0007669"/>
    <property type="project" value="InterPro"/>
</dbReference>
<gene>
    <name evidence="5" type="primary">rpmB</name>
    <name evidence="6" type="ORF">SAMN04487995_5266</name>
</gene>
<dbReference type="InterPro" id="IPR037147">
    <property type="entry name" value="Ribosomal_bL28_sf"/>
</dbReference>
<dbReference type="InterPro" id="IPR001383">
    <property type="entry name" value="Ribosomal_bL28_bact-type"/>
</dbReference>
<dbReference type="Proteomes" id="UP000199532">
    <property type="component" value="Unassembled WGS sequence"/>
</dbReference>
<dbReference type="NCBIfam" id="TIGR00009">
    <property type="entry name" value="L28"/>
    <property type="match status" value="1"/>
</dbReference>
<comment type="similarity">
    <text evidence="1 5">Belongs to the bacterial ribosomal protein bL28 family.</text>
</comment>
<evidence type="ECO:0000313" key="7">
    <source>
        <dbReference type="Proteomes" id="UP000199532"/>
    </source>
</evidence>
<dbReference type="EMBL" id="FNXY01000009">
    <property type="protein sequence ID" value="SEJ55468.1"/>
    <property type="molecule type" value="Genomic_DNA"/>
</dbReference>
<dbReference type="GO" id="GO:0006412">
    <property type="term" value="P:translation"/>
    <property type="evidence" value="ECO:0007669"/>
    <property type="project" value="UniProtKB-UniRule"/>
</dbReference>
<name>A0A1H6ZQD9_9BACT</name>
<dbReference type="InterPro" id="IPR034704">
    <property type="entry name" value="Ribosomal_bL28/bL31-like_sf"/>
</dbReference>
<keyword evidence="7" id="KW-1185">Reference proteome</keyword>
<dbReference type="Pfam" id="PF00830">
    <property type="entry name" value="Ribosomal_L28"/>
    <property type="match status" value="1"/>
</dbReference>
<evidence type="ECO:0000256" key="3">
    <source>
        <dbReference type="ARBA" id="ARBA00023274"/>
    </source>
</evidence>
<dbReference type="AlphaFoldDB" id="A0A1H6ZQD9"/>
<dbReference type="InterPro" id="IPR026569">
    <property type="entry name" value="Ribosomal_bL28"/>
</dbReference>
<dbReference type="GO" id="GO:0005840">
    <property type="term" value="C:ribosome"/>
    <property type="evidence" value="ECO:0007669"/>
    <property type="project" value="UniProtKB-KW"/>
</dbReference>
<keyword evidence="3 5" id="KW-0687">Ribonucleoprotein</keyword>
<dbReference type="Gene3D" id="2.30.170.40">
    <property type="entry name" value="Ribosomal protein L28/L24"/>
    <property type="match status" value="1"/>
</dbReference>
<evidence type="ECO:0000256" key="4">
    <source>
        <dbReference type="ARBA" id="ARBA00035174"/>
    </source>
</evidence>
<reference evidence="6 7" key="1">
    <citation type="submission" date="2016-10" db="EMBL/GenBank/DDBJ databases">
        <authorList>
            <person name="de Groot N.N."/>
        </authorList>
    </citation>
    <scope>NUCLEOTIDE SEQUENCE [LARGE SCALE GENOMIC DNA]</scope>
    <source>
        <strain evidence="6 7">DSM 19938</strain>
    </source>
</reference>
<proteinExistence type="inferred from homology"/>